<evidence type="ECO:0000256" key="3">
    <source>
        <dbReference type="ARBA" id="ARBA00022475"/>
    </source>
</evidence>
<reference evidence="8 9" key="1">
    <citation type="submission" date="2019-08" db="EMBL/GenBank/DDBJ databases">
        <title>Five species of Acinetobacter isolated from floral nectar and animal pollinators.</title>
        <authorList>
            <person name="Hendry T.A."/>
        </authorList>
    </citation>
    <scope>NUCLEOTIDE SEQUENCE [LARGE SCALE GENOMIC DNA]</scope>
    <source>
        <strain evidence="8 9">MD18.27</strain>
    </source>
</reference>
<keyword evidence="6 7" id="KW-0472">Membrane</keyword>
<proteinExistence type="inferred from homology"/>
<dbReference type="PANTHER" id="PTHR33452">
    <property type="entry name" value="OXIDOREDUCTASE CATD-RELATED"/>
    <property type="match status" value="1"/>
</dbReference>
<dbReference type="PANTHER" id="PTHR33452:SF1">
    <property type="entry name" value="INNER MEMBRANE PROTEIN YPHA-RELATED"/>
    <property type="match status" value="1"/>
</dbReference>
<accession>A0ABU6DQZ1</accession>
<gene>
    <name evidence="8" type="ORF">I2F25_02050</name>
</gene>
<evidence type="ECO:0000256" key="6">
    <source>
        <dbReference type="ARBA" id="ARBA00023136"/>
    </source>
</evidence>
<keyword evidence="5 7" id="KW-1133">Transmembrane helix</keyword>
<dbReference type="Pfam" id="PF07681">
    <property type="entry name" value="DoxX"/>
    <property type="match status" value="1"/>
</dbReference>
<comment type="similarity">
    <text evidence="2">Belongs to the DoxX family.</text>
</comment>
<keyword evidence="9" id="KW-1185">Reference proteome</keyword>
<dbReference type="Proteomes" id="UP001339883">
    <property type="component" value="Unassembled WGS sequence"/>
</dbReference>
<comment type="subcellular location">
    <subcellularLocation>
        <location evidence="1">Cell membrane</location>
        <topology evidence="1">Multi-pass membrane protein</topology>
    </subcellularLocation>
</comment>
<dbReference type="InterPro" id="IPR051907">
    <property type="entry name" value="DoxX-like_oxidoreductase"/>
</dbReference>
<keyword evidence="3" id="KW-1003">Cell membrane</keyword>
<evidence type="ECO:0000256" key="1">
    <source>
        <dbReference type="ARBA" id="ARBA00004651"/>
    </source>
</evidence>
<feature type="transmembrane region" description="Helical" evidence="7">
    <location>
        <begin position="120"/>
        <end position="137"/>
    </location>
</feature>
<dbReference type="RefSeq" id="WP_325774458.1">
    <property type="nucleotide sequence ID" value="NZ_VTDN01000002.1"/>
</dbReference>
<evidence type="ECO:0000256" key="2">
    <source>
        <dbReference type="ARBA" id="ARBA00006679"/>
    </source>
</evidence>
<sequence length="140" mass="15224">MNTLRYFDFGSSKSFLLLVARILLIVLFLLFGLPKITGFSGTVAYMASMHTPLPTVAAAVAVLMEVVGSILILIGFYTRPLAVIFALYTLGTAIIGHAYWSMTGDAVQMNMINFYKNVSIMGGFLLLAITGPGHLSLDRR</sequence>
<name>A0ABU6DQZ1_9GAMM</name>
<evidence type="ECO:0000256" key="4">
    <source>
        <dbReference type="ARBA" id="ARBA00022692"/>
    </source>
</evidence>
<comment type="caution">
    <text evidence="8">The sequence shown here is derived from an EMBL/GenBank/DDBJ whole genome shotgun (WGS) entry which is preliminary data.</text>
</comment>
<evidence type="ECO:0000313" key="8">
    <source>
        <dbReference type="EMBL" id="MEB5475851.1"/>
    </source>
</evidence>
<keyword evidence="4 7" id="KW-0812">Transmembrane</keyword>
<feature type="transmembrane region" description="Helical" evidence="7">
    <location>
        <begin position="15"/>
        <end position="33"/>
    </location>
</feature>
<dbReference type="InterPro" id="IPR032808">
    <property type="entry name" value="DoxX"/>
</dbReference>
<evidence type="ECO:0000256" key="5">
    <source>
        <dbReference type="ARBA" id="ARBA00022989"/>
    </source>
</evidence>
<dbReference type="EMBL" id="VTDN01000002">
    <property type="protein sequence ID" value="MEB5475851.1"/>
    <property type="molecule type" value="Genomic_DNA"/>
</dbReference>
<organism evidence="8 9">
    <name type="scientific">Acinetobacter pollinis</name>
    <dbReference type="NCBI Taxonomy" id="2605270"/>
    <lineage>
        <taxon>Bacteria</taxon>
        <taxon>Pseudomonadati</taxon>
        <taxon>Pseudomonadota</taxon>
        <taxon>Gammaproteobacteria</taxon>
        <taxon>Moraxellales</taxon>
        <taxon>Moraxellaceae</taxon>
        <taxon>Acinetobacter</taxon>
    </lineage>
</organism>
<feature type="transmembrane region" description="Helical" evidence="7">
    <location>
        <begin position="81"/>
        <end position="100"/>
    </location>
</feature>
<evidence type="ECO:0000256" key="7">
    <source>
        <dbReference type="SAM" id="Phobius"/>
    </source>
</evidence>
<protein>
    <submittedName>
        <fullName evidence="8">DoxX family protein</fullName>
    </submittedName>
</protein>
<feature type="transmembrane region" description="Helical" evidence="7">
    <location>
        <begin position="53"/>
        <end position="74"/>
    </location>
</feature>
<evidence type="ECO:0000313" key="9">
    <source>
        <dbReference type="Proteomes" id="UP001339883"/>
    </source>
</evidence>